<dbReference type="InterPro" id="IPR031623">
    <property type="entry name" value="HisKA_4TM"/>
</dbReference>
<dbReference type="SMART" id="SM00387">
    <property type="entry name" value="HATPase_c"/>
    <property type="match status" value="1"/>
</dbReference>
<keyword evidence="6" id="KW-0067">ATP-binding</keyword>
<dbReference type="EMBL" id="NXNI01000001">
    <property type="protein sequence ID" value="PCR90844.1"/>
    <property type="molecule type" value="Genomic_DNA"/>
</dbReference>
<feature type="region of interest" description="Disordered" evidence="7">
    <location>
        <begin position="354"/>
        <end position="376"/>
    </location>
</feature>
<evidence type="ECO:0000313" key="10">
    <source>
        <dbReference type="EMBL" id="PCR90844.1"/>
    </source>
</evidence>
<dbReference type="AlphaFoldDB" id="A0A2A5QVL6"/>
<gene>
    <name evidence="10" type="ORF">CP557_10140</name>
</gene>
<accession>A0A2A5QVL6</accession>
<dbReference type="InterPro" id="IPR050980">
    <property type="entry name" value="2C_sensor_his_kinase"/>
</dbReference>
<dbReference type="PANTHER" id="PTHR44936:SF10">
    <property type="entry name" value="SENSOR PROTEIN RSTB"/>
    <property type="match status" value="1"/>
</dbReference>
<keyword evidence="11" id="KW-1185">Reference proteome</keyword>
<keyword evidence="3" id="KW-0808">Transferase</keyword>
<dbReference type="EC" id="2.7.13.3" evidence="2"/>
<dbReference type="Proteomes" id="UP000219689">
    <property type="component" value="Unassembled WGS sequence"/>
</dbReference>
<evidence type="ECO:0000256" key="1">
    <source>
        <dbReference type="ARBA" id="ARBA00000085"/>
    </source>
</evidence>
<sequence>MAQRWLRTNAALLVGAFGTALFLLAVGHHATELSTHDGIGPILAVLLDGTPALGLVFVGYWLSASDLSTDGRWTVWLWCLAGAVLIGAVMGATVLVRALEGRTIAEPVFPLLVAVEAGAIAGSVAGYYNARARADARQAETVTGAFAFVNTLIRHDLRNDLNVIQGYADSMATAADSTATEPDPNDPTVILEKTDEALTRIETTEAIADILIGDPAFEPVDLAAITAEMATRVDETFEVDVTTALPERAYVTANSGLRSIVDNLLENAAEHNDADEPRIHVEVTVASETVRLSVRDNGPGIPDARKGAVFDTNAEGSTGGLSLVGTLIDGYGGRAWVEDNDPRGTVFVVELPRVTDPNSNDDPVDAVETARSRAAG</sequence>
<keyword evidence="4" id="KW-0547">Nucleotide-binding</keyword>
<evidence type="ECO:0000256" key="4">
    <source>
        <dbReference type="ARBA" id="ARBA00022741"/>
    </source>
</evidence>
<keyword evidence="8" id="KW-0472">Membrane</keyword>
<evidence type="ECO:0000256" key="5">
    <source>
        <dbReference type="ARBA" id="ARBA00022777"/>
    </source>
</evidence>
<evidence type="ECO:0000256" key="8">
    <source>
        <dbReference type="SAM" id="Phobius"/>
    </source>
</evidence>
<feature type="transmembrane region" description="Helical" evidence="8">
    <location>
        <begin position="108"/>
        <end position="128"/>
    </location>
</feature>
<evidence type="ECO:0000313" key="11">
    <source>
        <dbReference type="Proteomes" id="UP000219689"/>
    </source>
</evidence>
<comment type="caution">
    <text evidence="10">The sequence shown here is derived from an EMBL/GenBank/DDBJ whole genome shotgun (WGS) entry which is preliminary data.</text>
</comment>
<feature type="transmembrane region" description="Helical" evidence="8">
    <location>
        <begin position="75"/>
        <end position="96"/>
    </location>
</feature>
<dbReference type="Pfam" id="PF16926">
    <property type="entry name" value="HisKA_4TM"/>
    <property type="match status" value="1"/>
</dbReference>
<keyword evidence="5 10" id="KW-0418">Kinase</keyword>
<reference evidence="10 11" key="1">
    <citation type="submission" date="2017-09" db="EMBL/GenBank/DDBJ databases">
        <title>Genome sequences of Natrinema ejinorence JCM 13890T.</title>
        <authorList>
            <person name="Roh S.W."/>
            <person name="Kim Y.B."/>
            <person name="Kim J.Y."/>
        </authorList>
    </citation>
    <scope>NUCLEOTIDE SEQUENCE [LARGE SCALE GENOMIC DNA]</scope>
    <source>
        <strain evidence="10 11">JCM 13890</strain>
    </source>
</reference>
<evidence type="ECO:0000256" key="3">
    <source>
        <dbReference type="ARBA" id="ARBA00022679"/>
    </source>
</evidence>
<evidence type="ECO:0000256" key="6">
    <source>
        <dbReference type="ARBA" id="ARBA00022840"/>
    </source>
</evidence>
<feature type="transmembrane region" description="Helical" evidence="8">
    <location>
        <begin position="40"/>
        <end position="63"/>
    </location>
</feature>
<evidence type="ECO:0000259" key="9">
    <source>
        <dbReference type="PROSITE" id="PS50109"/>
    </source>
</evidence>
<dbReference type="InterPro" id="IPR003594">
    <property type="entry name" value="HATPase_dom"/>
</dbReference>
<dbReference type="RefSeq" id="WP_097379790.1">
    <property type="nucleotide sequence ID" value="NZ_NXNI01000001.1"/>
</dbReference>
<keyword evidence="8" id="KW-0812">Transmembrane</keyword>
<organism evidence="10 11">
    <name type="scientific">Natrinema ejinorense</name>
    <dbReference type="NCBI Taxonomy" id="373386"/>
    <lineage>
        <taxon>Archaea</taxon>
        <taxon>Methanobacteriati</taxon>
        <taxon>Methanobacteriota</taxon>
        <taxon>Stenosarchaea group</taxon>
        <taxon>Halobacteria</taxon>
        <taxon>Halobacteriales</taxon>
        <taxon>Natrialbaceae</taxon>
        <taxon>Natrinema</taxon>
    </lineage>
</organism>
<keyword evidence="8" id="KW-1133">Transmembrane helix</keyword>
<dbReference type="SUPFAM" id="SSF55874">
    <property type="entry name" value="ATPase domain of HSP90 chaperone/DNA topoisomerase II/histidine kinase"/>
    <property type="match status" value="1"/>
</dbReference>
<comment type="catalytic activity">
    <reaction evidence="1">
        <text>ATP + protein L-histidine = ADP + protein N-phospho-L-histidine.</text>
        <dbReference type="EC" id="2.7.13.3"/>
    </reaction>
</comment>
<dbReference type="GO" id="GO:0005524">
    <property type="term" value="F:ATP binding"/>
    <property type="evidence" value="ECO:0007669"/>
    <property type="project" value="UniProtKB-KW"/>
</dbReference>
<dbReference type="CDD" id="cd00075">
    <property type="entry name" value="HATPase"/>
    <property type="match status" value="1"/>
</dbReference>
<dbReference type="Pfam" id="PF02518">
    <property type="entry name" value="HATPase_c"/>
    <property type="match status" value="1"/>
</dbReference>
<dbReference type="PROSITE" id="PS50109">
    <property type="entry name" value="HIS_KIN"/>
    <property type="match status" value="1"/>
</dbReference>
<dbReference type="OrthoDB" id="3369at2157"/>
<evidence type="ECO:0000256" key="7">
    <source>
        <dbReference type="SAM" id="MobiDB-lite"/>
    </source>
</evidence>
<dbReference type="Gene3D" id="3.30.565.10">
    <property type="entry name" value="Histidine kinase-like ATPase, C-terminal domain"/>
    <property type="match status" value="1"/>
</dbReference>
<name>A0A2A5QVL6_9EURY</name>
<dbReference type="InterPro" id="IPR005467">
    <property type="entry name" value="His_kinase_dom"/>
</dbReference>
<proteinExistence type="predicted"/>
<feature type="domain" description="Histidine kinase" evidence="9">
    <location>
        <begin position="152"/>
        <end position="355"/>
    </location>
</feature>
<protein>
    <recommendedName>
        <fullName evidence="2">histidine kinase</fullName>
        <ecNumber evidence="2">2.7.13.3</ecNumber>
    </recommendedName>
</protein>
<dbReference type="GO" id="GO:0004673">
    <property type="term" value="F:protein histidine kinase activity"/>
    <property type="evidence" value="ECO:0007669"/>
    <property type="project" value="UniProtKB-EC"/>
</dbReference>
<dbReference type="PANTHER" id="PTHR44936">
    <property type="entry name" value="SENSOR PROTEIN CREC"/>
    <property type="match status" value="1"/>
</dbReference>
<dbReference type="PRINTS" id="PR00344">
    <property type="entry name" value="BCTRLSENSOR"/>
</dbReference>
<dbReference type="InterPro" id="IPR036890">
    <property type="entry name" value="HATPase_C_sf"/>
</dbReference>
<dbReference type="InterPro" id="IPR004358">
    <property type="entry name" value="Sig_transdc_His_kin-like_C"/>
</dbReference>
<evidence type="ECO:0000256" key="2">
    <source>
        <dbReference type="ARBA" id="ARBA00012438"/>
    </source>
</evidence>